<reference evidence="3" key="1">
    <citation type="journal article" date="2019" name="Int. J. Syst. Evol. Microbiol.">
        <title>The Global Catalogue of Microorganisms (GCM) 10K type strain sequencing project: providing services to taxonomists for standard genome sequencing and annotation.</title>
        <authorList>
            <consortium name="The Broad Institute Genomics Platform"/>
            <consortium name="The Broad Institute Genome Sequencing Center for Infectious Disease"/>
            <person name="Wu L."/>
            <person name="Ma J."/>
        </authorList>
    </citation>
    <scope>NUCLEOTIDE SEQUENCE [LARGE SCALE GENOMIC DNA]</scope>
    <source>
        <strain evidence="3">IBRC-M 10987</strain>
    </source>
</reference>
<name>A0ABV8K5M9_9BACL</name>
<feature type="region of interest" description="Disordered" evidence="1">
    <location>
        <begin position="1"/>
        <end position="20"/>
    </location>
</feature>
<accession>A0ABV8K5M9</accession>
<evidence type="ECO:0000256" key="1">
    <source>
        <dbReference type="SAM" id="MobiDB-lite"/>
    </source>
</evidence>
<dbReference type="EMBL" id="JBHSAM010000028">
    <property type="protein sequence ID" value="MFC4101304.1"/>
    <property type="molecule type" value="Genomic_DNA"/>
</dbReference>
<comment type="caution">
    <text evidence="2">The sequence shown here is derived from an EMBL/GenBank/DDBJ whole genome shotgun (WGS) entry which is preliminary data.</text>
</comment>
<keyword evidence="3" id="KW-1185">Reference proteome</keyword>
<proteinExistence type="predicted"/>
<organism evidence="2 3">
    <name type="scientific">Paenibacillus xanthanilyticus</name>
    <dbReference type="NCBI Taxonomy" id="1783531"/>
    <lineage>
        <taxon>Bacteria</taxon>
        <taxon>Bacillati</taxon>
        <taxon>Bacillota</taxon>
        <taxon>Bacilli</taxon>
        <taxon>Bacillales</taxon>
        <taxon>Paenibacillaceae</taxon>
        <taxon>Paenibacillus</taxon>
    </lineage>
</organism>
<protein>
    <submittedName>
        <fullName evidence="2">Uncharacterized protein</fullName>
    </submittedName>
</protein>
<dbReference type="RefSeq" id="WP_377719923.1">
    <property type="nucleotide sequence ID" value="NZ_JBHSAM010000028.1"/>
</dbReference>
<dbReference type="Proteomes" id="UP001595715">
    <property type="component" value="Unassembled WGS sequence"/>
</dbReference>
<evidence type="ECO:0000313" key="2">
    <source>
        <dbReference type="EMBL" id="MFC4101304.1"/>
    </source>
</evidence>
<gene>
    <name evidence="2" type="ORF">ACFOZ8_16810</name>
</gene>
<feature type="compositionally biased region" description="Polar residues" evidence="1">
    <location>
        <begin position="1"/>
        <end position="10"/>
    </location>
</feature>
<evidence type="ECO:0000313" key="3">
    <source>
        <dbReference type="Proteomes" id="UP001595715"/>
    </source>
</evidence>
<sequence length="77" mass="8463">MPQGTASSIRSAGAADQAKAGDRIVVTIKRPIIDMDEPWGYRNKAQLQVGRTNGELQVGLYARGETKRKRLPQKKAI</sequence>